<protein>
    <recommendedName>
        <fullName evidence="3">BZIP domain-containing protein</fullName>
    </recommendedName>
</protein>
<dbReference type="PROSITE" id="PS50217">
    <property type="entry name" value="BZIP"/>
    <property type="match status" value="1"/>
</dbReference>
<name>A0A836BMZ3_9CHLO</name>
<evidence type="ECO:0000256" key="2">
    <source>
        <dbReference type="SAM" id="MobiDB-lite"/>
    </source>
</evidence>
<dbReference type="InterPro" id="IPR046347">
    <property type="entry name" value="bZIP_sf"/>
</dbReference>
<dbReference type="AlphaFoldDB" id="A0A836BMZ3"/>
<accession>A0A836BMZ3</accession>
<feature type="region of interest" description="Disordered" evidence="2">
    <location>
        <begin position="254"/>
        <end position="284"/>
    </location>
</feature>
<keyword evidence="1" id="KW-0175">Coiled coil</keyword>
<gene>
    <name evidence="4" type="ORF">HYH03_018791</name>
</gene>
<evidence type="ECO:0000256" key="1">
    <source>
        <dbReference type="SAM" id="Coils"/>
    </source>
</evidence>
<evidence type="ECO:0000313" key="4">
    <source>
        <dbReference type="EMBL" id="KAG2482277.1"/>
    </source>
</evidence>
<dbReference type="SMART" id="SM00338">
    <property type="entry name" value="BRLZ"/>
    <property type="match status" value="1"/>
</dbReference>
<keyword evidence="5" id="KW-1185">Reference proteome</keyword>
<dbReference type="InterPro" id="IPR004827">
    <property type="entry name" value="bZIP"/>
</dbReference>
<sequence length="309" mass="31154">MDGLGRQLFIGPGGSVYALVPSASEAPAPRRQNADDAVTQLLLAQFLQRQQQQELSLQLGAGLQDEGPAGGLDNDALLLQSILHAVGRGGGGMPPSAPLDVPLPRQAAPAPSAGRRVQVQDSPSNSDSQSPPPNGRAAHSGLGTASLSAKEKNRQAQRRFRERQKDLIANLKQRVEDLQNKVDRSEKEIINLKEENAMLRGRMEGGGAGGSVTLPAEALQSLLQLSNGAGGLPGLHDSLTGGIGGLGSGGGLGGGGRGRNGGGGAGGGGGGLDGGGGGALPRGLPLDLGSRAGELLLRGGLADVKMERS</sequence>
<feature type="region of interest" description="Disordered" evidence="2">
    <location>
        <begin position="89"/>
        <end position="160"/>
    </location>
</feature>
<dbReference type="EMBL" id="JAEHOE010000237">
    <property type="protein sequence ID" value="KAG2482277.1"/>
    <property type="molecule type" value="Genomic_DNA"/>
</dbReference>
<feature type="compositionally biased region" description="Low complexity" evidence="2">
    <location>
        <begin position="120"/>
        <end position="129"/>
    </location>
</feature>
<reference evidence="4" key="1">
    <citation type="journal article" date="2020" name="bioRxiv">
        <title>Comparative genomics of Chlamydomonas.</title>
        <authorList>
            <person name="Craig R.J."/>
            <person name="Hasan A.R."/>
            <person name="Ness R.W."/>
            <person name="Keightley P.D."/>
        </authorList>
    </citation>
    <scope>NUCLEOTIDE SEQUENCE</scope>
    <source>
        <strain evidence="4">CCAP 11/70</strain>
    </source>
</reference>
<evidence type="ECO:0000313" key="5">
    <source>
        <dbReference type="Proteomes" id="UP000612055"/>
    </source>
</evidence>
<feature type="domain" description="BZIP" evidence="3">
    <location>
        <begin position="150"/>
        <end position="200"/>
    </location>
</feature>
<dbReference type="CDD" id="cd14686">
    <property type="entry name" value="bZIP"/>
    <property type="match status" value="1"/>
</dbReference>
<dbReference type="Gene3D" id="1.20.5.170">
    <property type="match status" value="1"/>
</dbReference>
<feature type="compositionally biased region" description="Gly residues" evidence="2">
    <location>
        <begin position="254"/>
        <end position="280"/>
    </location>
</feature>
<dbReference type="GO" id="GO:0003700">
    <property type="term" value="F:DNA-binding transcription factor activity"/>
    <property type="evidence" value="ECO:0007669"/>
    <property type="project" value="InterPro"/>
</dbReference>
<dbReference type="Proteomes" id="UP000612055">
    <property type="component" value="Unassembled WGS sequence"/>
</dbReference>
<dbReference type="OrthoDB" id="551620at2759"/>
<proteinExistence type="predicted"/>
<organism evidence="4 5">
    <name type="scientific">Edaphochlamys debaryana</name>
    <dbReference type="NCBI Taxonomy" id="47281"/>
    <lineage>
        <taxon>Eukaryota</taxon>
        <taxon>Viridiplantae</taxon>
        <taxon>Chlorophyta</taxon>
        <taxon>core chlorophytes</taxon>
        <taxon>Chlorophyceae</taxon>
        <taxon>CS clade</taxon>
        <taxon>Chlamydomonadales</taxon>
        <taxon>Chlamydomonadales incertae sedis</taxon>
        <taxon>Edaphochlamys</taxon>
    </lineage>
</organism>
<dbReference type="PROSITE" id="PS00036">
    <property type="entry name" value="BZIP_BASIC"/>
    <property type="match status" value="1"/>
</dbReference>
<comment type="caution">
    <text evidence="4">The sequence shown here is derived from an EMBL/GenBank/DDBJ whole genome shotgun (WGS) entry which is preliminary data.</text>
</comment>
<feature type="coiled-coil region" evidence="1">
    <location>
        <begin position="161"/>
        <end position="202"/>
    </location>
</feature>
<dbReference type="SUPFAM" id="SSF57959">
    <property type="entry name" value="Leucine zipper domain"/>
    <property type="match status" value="1"/>
</dbReference>
<evidence type="ECO:0000259" key="3">
    <source>
        <dbReference type="PROSITE" id="PS50217"/>
    </source>
</evidence>